<dbReference type="Pfam" id="PF00440">
    <property type="entry name" value="TetR_N"/>
    <property type="match status" value="1"/>
</dbReference>
<dbReference type="Pfam" id="PF21943">
    <property type="entry name" value="TetR_C_46"/>
    <property type="match status" value="1"/>
</dbReference>
<dbReference type="FunFam" id="1.10.10.60:FF:000141">
    <property type="entry name" value="TetR family transcriptional regulator"/>
    <property type="match status" value="1"/>
</dbReference>
<sequence>MPRAVREKQMLDAAVRVFAAQGYQAASMDEIARLAGVSKPLVYLYLHSKEELFSACVERESRALMTAVLRGVDVRQPADRQLWDGLRSFFLHTAEHPDGWAVFHTRARTHEPFATAAAKVREDMVSFVTALIHAAHREQAQHGPLHGPPAGAEGREREAVALAQALVGAAESLAGWALADSRTGGTRAHQALTTGANQAAATMMNFAWAGLGNLLEGRPWTAVAAQPTG</sequence>
<dbReference type="EMBL" id="CP010519">
    <property type="protein sequence ID" value="AJE83108.1"/>
    <property type="molecule type" value="Genomic_DNA"/>
</dbReference>
<evidence type="ECO:0000313" key="6">
    <source>
        <dbReference type="EMBL" id="AJE83108.1"/>
    </source>
</evidence>
<dbReference type="Gene3D" id="1.10.357.10">
    <property type="entry name" value="Tetracycline Repressor, domain 2"/>
    <property type="match status" value="1"/>
</dbReference>
<evidence type="ECO:0000256" key="1">
    <source>
        <dbReference type="ARBA" id="ARBA00023015"/>
    </source>
</evidence>
<evidence type="ECO:0000256" key="2">
    <source>
        <dbReference type="ARBA" id="ARBA00023125"/>
    </source>
</evidence>
<feature type="domain" description="HTH tetR-type" evidence="5">
    <location>
        <begin position="4"/>
        <end position="64"/>
    </location>
</feature>
<dbReference type="InterPro" id="IPR001647">
    <property type="entry name" value="HTH_TetR"/>
</dbReference>
<dbReference type="AlphaFoldDB" id="A0A0B5EL58"/>
<dbReference type="PANTHER" id="PTHR30055">
    <property type="entry name" value="HTH-TYPE TRANSCRIPTIONAL REGULATOR RUTR"/>
    <property type="match status" value="1"/>
</dbReference>
<dbReference type="PROSITE" id="PS50977">
    <property type="entry name" value="HTH_TETR_2"/>
    <property type="match status" value="1"/>
</dbReference>
<dbReference type="Proteomes" id="UP000031523">
    <property type="component" value="Chromosome"/>
</dbReference>
<dbReference type="GO" id="GO:0003700">
    <property type="term" value="F:DNA-binding transcription factor activity"/>
    <property type="evidence" value="ECO:0007669"/>
    <property type="project" value="TreeGrafter"/>
</dbReference>
<keyword evidence="2 4" id="KW-0238">DNA-binding</keyword>
<gene>
    <name evidence="6" type="ORF">SLNWT_2732</name>
</gene>
<dbReference type="PRINTS" id="PR00455">
    <property type="entry name" value="HTHTETR"/>
</dbReference>
<protein>
    <submittedName>
        <fullName evidence="6">TetR family transcriptional regulator</fullName>
    </submittedName>
</protein>
<dbReference type="KEGG" id="sals:SLNWT_2732"/>
<accession>A0A0B5EL58</accession>
<proteinExistence type="predicted"/>
<name>A0A0B5EL58_STRA4</name>
<keyword evidence="1" id="KW-0805">Transcription regulation</keyword>
<dbReference type="InterPro" id="IPR054129">
    <property type="entry name" value="DesT_TetR_C"/>
</dbReference>
<dbReference type="GO" id="GO:0000976">
    <property type="term" value="F:transcription cis-regulatory region binding"/>
    <property type="evidence" value="ECO:0007669"/>
    <property type="project" value="TreeGrafter"/>
</dbReference>
<dbReference type="SUPFAM" id="SSF46689">
    <property type="entry name" value="Homeodomain-like"/>
    <property type="match status" value="1"/>
</dbReference>
<dbReference type="GO" id="GO:0045892">
    <property type="term" value="P:negative regulation of DNA-templated transcription"/>
    <property type="evidence" value="ECO:0007669"/>
    <property type="project" value="UniProtKB-ARBA"/>
</dbReference>
<organism evidence="6 7">
    <name type="scientific">Streptomyces albus (strain ATCC 21838 / DSM 41398 / FERM P-419 / JCM 4703 / NBRC 107858)</name>
    <dbReference type="NCBI Taxonomy" id="1081613"/>
    <lineage>
        <taxon>Bacteria</taxon>
        <taxon>Bacillati</taxon>
        <taxon>Actinomycetota</taxon>
        <taxon>Actinomycetes</taxon>
        <taxon>Kitasatosporales</taxon>
        <taxon>Streptomycetaceae</taxon>
        <taxon>Streptomyces</taxon>
    </lineage>
</organism>
<keyword evidence="3" id="KW-0804">Transcription</keyword>
<dbReference type="InterPro" id="IPR009057">
    <property type="entry name" value="Homeodomain-like_sf"/>
</dbReference>
<evidence type="ECO:0000256" key="3">
    <source>
        <dbReference type="ARBA" id="ARBA00023163"/>
    </source>
</evidence>
<evidence type="ECO:0000313" key="7">
    <source>
        <dbReference type="Proteomes" id="UP000031523"/>
    </source>
</evidence>
<reference evidence="6 7" key="1">
    <citation type="submission" date="2015-01" db="EMBL/GenBank/DDBJ databases">
        <title>Enhanced salinomycin production by adjusting the supply of polyketide extender units in Streptomyce albus DSM 41398.</title>
        <authorList>
            <person name="Lu C."/>
        </authorList>
    </citation>
    <scope>NUCLEOTIDE SEQUENCE [LARGE SCALE GENOMIC DNA]</scope>
    <source>
        <strain evidence="7">ATCC 21838 / DSM 41398 / FERM P-419 / JCM 4703 / NBRC 107858</strain>
    </source>
</reference>
<keyword evidence="7" id="KW-1185">Reference proteome</keyword>
<evidence type="ECO:0000259" key="5">
    <source>
        <dbReference type="PROSITE" id="PS50977"/>
    </source>
</evidence>
<feature type="DNA-binding region" description="H-T-H motif" evidence="4">
    <location>
        <begin position="27"/>
        <end position="46"/>
    </location>
</feature>
<dbReference type="InterPro" id="IPR050109">
    <property type="entry name" value="HTH-type_TetR-like_transc_reg"/>
</dbReference>
<dbReference type="PANTHER" id="PTHR30055:SF158">
    <property type="entry name" value="POSSIBLE TRANSCRIPTIONAL REGULATORY PROTEIN (PROBABLY TETR-FAMILY)"/>
    <property type="match status" value="1"/>
</dbReference>
<evidence type="ECO:0000256" key="4">
    <source>
        <dbReference type="PROSITE-ProRule" id="PRU00335"/>
    </source>
</evidence>